<dbReference type="GO" id="GO:0022857">
    <property type="term" value="F:transmembrane transporter activity"/>
    <property type="evidence" value="ECO:0007669"/>
    <property type="project" value="UniProtKB-ARBA"/>
</dbReference>
<sequence>MVIMEGQWHDKSPVEIASRFNIDFSLGLSEKEAKLRLKEVGPNLLSKQKRTSPFIIFCSNLRVWSSGYF</sequence>
<feature type="domain" description="Cation-transporting P-type ATPase N-terminal" evidence="1">
    <location>
        <begin position="7"/>
        <end position="68"/>
    </location>
</feature>
<accession>A0A1E5JP22</accession>
<dbReference type="Pfam" id="PF00690">
    <property type="entry name" value="Cation_ATPase_N"/>
    <property type="match status" value="1"/>
</dbReference>
<comment type="caution">
    <text evidence="2">The sequence shown here is derived from an EMBL/GenBank/DDBJ whole genome shotgun (WGS) entry which is preliminary data.</text>
</comment>
<protein>
    <recommendedName>
        <fullName evidence="1">Cation-transporting P-type ATPase N-terminal domain-containing protein</fullName>
    </recommendedName>
</protein>
<reference evidence="2 3" key="1">
    <citation type="submission" date="2016-02" db="EMBL/GenBank/DDBJ databases">
        <title>Secondary metabolites in Legionella.</title>
        <authorList>
            <person name="Tobias N.J."/>
            <person name="Bode H.B."/>
        </authorList>
    </citation>
    <scope>NUCLEOTIDE SEQUENCE [LARGE SCALE GENOMIC DNA]</scope>
    <source>
        <strain evidence="2 3">DSM 19216</strain>
    </source>
</reference>
<evidence type="ECO:0000313" key="3">
    <source>
        <dbReference type="Proteomes" id="UP000095229"/>
    </source>
</evidence>
<dbReference type="InterPro" id="IPR023298">
    <property type="entry name" value="ATPase_P-typ_TM_dom_sf"/>
</dbReference>
<gene>
    <name evidence="2" type="ORF">lpari_02617</name>
</gene>
<name>A0A1E5JP22_9GAMM</name>
<dbReference type="SUPFAM" id="SSF81665">
    <property type="entry name" value="Calcium ATPase, transmembrane domain M"/>
    <property type="match status" value="1"/>
</dbReference>
<dbReference type="AlphaFoldDB" id="A0A1E5JP22"/>
<dbReference type="EMBL" id="LSOG01000069">
    <property type="protein sequence ID" value="OEH46279.1"/>
    <property type="molecule type" value="Genomic_DNA"/>
</dbReference>
<dbReference type="SMART" id="SM00831">
    <property type="entry name" value="Cation_ATPase_N"/>
    <property type="match status" value="1"/>
</dbReference>
<keyword evidence="3" id="KW-1185">Reference proteome</keyword>
<dbReference type="InterPro" id="IPR004014">
    <property type="entry name" value="ATPase_P-typ_cation-transptr_N"/>
</dbReference>
<organism evidence="2 3">
    <name type="scientific">Legionella parisiensis</name>
    <dbReference type="NCBI Taxonomy" id="45071"/>
    <lineage>
        <taxon>Bacteria</taxon>
        <taxon>Pseudomonadati</taxon>
        <taxon>Pseudomonadota</taxon>
        <taxon>Gammaproteobacteria</taxon>
        <taxon>Legionellales</taxon>
        <taxon>Legionellaceae</taxon>
        <taxon>Legionella</taxon>
    </lineage>
</organism>
<evidence type="ECO:0000313" key="2">
    <source>
        <dbReference type="EMBL" id="OEH46279.1"/>
    </source>
</evidence>
<evidence type="ECO:0000259" key="1">
    <source>
        <dbReference type="SMART" id="SM00831"/>
    </source>
</evidence>
<dbReference type="Proteomes" id="UP000095229">
    <property type="component" value="Unassembled WGS sequence"/>
</dbReference>
<proteinExistence type="predicted"/>